<name>A0A392Q0K9_9FABA</name>
<feature type="non-terminal residue" evidence="1">
    <location>
        <position position="89"/>
    </location>
</feature>
<keyword evidence="2" id="KW-1185">Reference proteome</keyword>
<dbReference type="Proteomes" id="UP000265520">
    <property type="component" value="Unassembled WGS sequence"/>
</dbReference>
<sequence>MAYAINETGCRLEEMNQRLPALEASIKAIVRKCEMNKFRVDHVVGPAAAVLSVYNVANQLQKWLLVADPHDSDLLIPYIFKVKRLEEAL</sequence>
<proteinExistence type="predicted"/>
<comment type="caution">
    <text evidence="1">The sequence shown here is derived from an EMBL/GenBank/DDBJ whole genome shotgun (WGS) entry which is preliminary data.</text>
</comment>
<evidence type="ECO:0000313" key="2">
    <source>
        <dbReference type="Proteomes" id="UP000265520"/>
    </source>
</evidence>
<reference evidence="1 2" key="1">
    <citation type="journal article" date="2018" name="Front. Plant Sci.">
        <title>Red Clover (Trifolium pratense) and Zigzag Clover (T. medium) - A Picture of Genomic Similarities and Differences.</title>
        <authorList>
            <person name="Dluhosova J."/>
            <person name="Istvanek J."/>
            <person name="Nedelnik J."/>
            <person name="Repkova J."/>
        </authorList>
    </citation>
    <scope>NUCLEOTIDE SEQUENCE [LARGE SCALE GENOMIC DNA]</scope>
    <source>
        <strain evidence="2">cv. 10/8</strain>
        <tissue evidence="1">Leaf</tissue>
    </source>
</reference>
<dbReference type="AlphaFoldDB" id="A0A392Q0K9"/>
<accession>A0A392Q0K9</accession>
<organism evidence="1 2">
    <name type="scientific">Trifolium medium</name>
    <dbReference type="NCBI Taxonomy" id="97028"/>
    <lineage>
        <taxon>Eukaryota</taxon>
        <taxon>Viridiplantae</taxon>
        <taxon>Streptophyta</taxon>
        <taxon>Embryophyta</taxon>
        <taxon>Tracheophyta</taxon>
        <taxon>Spermatophyta</taxon>
        <taxon>Magnoliopsida</taxon>
        <taxon>eudicotyledons</taxon>
        <taxon>Gunneridae</taxon>
        <taxon>Pentapetalae</taxon>
        <taxon>rosids</taxon>
        <taxon>fabids</taxon>
        <taxon>Fabales</taxon>
        <taxon>Fabaceae</taxon>
        <taxon>Papilionoideae</taxon>
        <taxon>50 kb inversion clade</taxon>
        <taxon>NPAAA clade</taxon>
        <taxon>Hologalegina</taxon>
        <taxon>IRL clade</taxon>
        <taxon>Trifolieae</taxon>
        <taxon>Trifolium</taxon>
    </lineage>
</organism>
<protein>
    <submittedName>
        <fullName evidence="1">Exocyst complex component 7-like</fullName>
    </submittedName>
</protein>
<dbReference type="EMBL" id="LXQA010103913">
    <property type="protein sequence ID" value="MCI17116.1"/>
    <property type="molecule type" value="Genomic_DNA"/>
</dbReference>
<evidence type="ECO:0000313" key="1">
    <source>
        <dbReference type="EMBL" id="MCI17116.1"/>
    </source>
</evidence>